<reference evidence="3 4" key="1">
    <citation type="submission" date="2018-11" db="EMBL/GenBank/DDBJ databases">
        <authorList>
            <consortium name="Pathogen Informatics"/>
        </authorList>
    </citation>
    <scope>NUCLEOTIDE SEQUENCE [LARGE SCALE GENOMIC DNA]</scope>
</reference>
<feature type="region of interest" description="Disordered" evidence="1">
    <location>
        <begin position="104"/>
        <end position="187"/>
    </location>
</feature>
<keyword evidence="2" id="KW-0812">Transmembrane</keyword>
<dbReference type="EMBL" id="UYRU01047886">
    <property type="protein sequence ID" value="VDN09836.1"/>
    <property type="molecule type" value="Genomic_DNA"/>
</dbReference>
<keyword evidence="4" id="KW-1185">Reference proteome</keyword>
<evidence type="ECO:0000313" key="3">
    <source>
        <dbReference type="EMBL" id="VDN09836.1"/>
    </source>
</evidence>
<feature type="transmembrane region" description="Helical" evidence="2">
    <location>
        <begin position="23"/>
        <end position="41"/>
    </location>
</feature>
<evidence type="ECO:0000256" key="1">
    <source>
        <dbReference type="SAM" id="MobiDB-lite"/>
    </source>
</evidence>
<evidence type="ECO:0000256" key="2">
    <source>
        <dbReference type="SAM" id="Phobius"/>
    </source>
</evidence>
<keyword evidence="2" id="KW-1133">Transmembrane helix</keyword>
<name>A0A3P7NW86_DIBLA</name>
<evidence type="ECO:0000313" key="4">
    <source>
        <dbReference type="Proteomes" id="UP000281553"/>
    </source>
</evidence>
<dbReference type="AlphaFoldDB" id="A0A3P7NW86"/>
<sequence>MDSVMRVVGVVTCYCDWGTCMQVIFAEGVITIIIIIIEVVLPRSPRVGGARGGGGGLDIWHPGSTSRLRLLRQKRLAGILFVGPLLAPTKVPELYLSSSTIFTEPEPSQHTSSTISTPSSPELPRACRSNLPSPRWSLSLELSPTGKPRKLTLGVAESDSKPNHSRRTQSSQDLKLRRVKSRPCGQRPSVVRIRRNQSEGCIAWQPCASTRSNRKDDGTVLNDSAQASQSSLVISTTRSCLAPVSCSTVTTKVVEAVSTGTVINDAFSLGRTDDEAVPTTKTTETSRIALLTLRRKALVDELSRLHLELLHSLRAEWQAHSFAIHSPSLSIEDNISPSNNLCVLE</sequence>
<gene>
    <name evidence="3" type="ORF">DILT_LOCUS5667</name>
</gene>
<protein>
    <submittedName>
        <fullName evidence="3">Uncharacterized protein</fullName>
    </submittedName>
</protein>
<feature type="compositionally biased region" description="Low complexity" evidence="1">
    <location>
        <begin position="108"/>
        <end position="120"/>
    </location>
</feature>
<organism evidence="3 4">
    <name type="scientific">Dibothriocephalus latus</name>
    <name type="common">Fish tapeworm</name>
    <name type="synonym">Diphyllobothrium latum</name>
    <dbReference type="NCBI Taxonomy" id="60516"/>
    <lineage>
        <taxon>Eukaryota</taxon>
        <taxon>Metazoa</taxon>
        <taxon>Spiralia</taxon>
        <taxon>Lophotrochozoa</taxon>
        <taxon>Platyhelminthes</taxon>
        <taxon>Cestoda</taxon>
        <taxon>Eucestoda</taxon>
        <taxon>Diphyllobothriidea</taxon>
        <taxon>Diphyllobothriidae</taxon>
        <taxon>Dibothriocephalus</taxon>
    </lineage>
</organism>
<keyword evidence="2" id="KW-0472">Membrane</keyword>
<proteinExistence type="predicted"/>
<dbReference type="Proteomes" id="UP000281553">
    <property type="component" value="Unassembled WGS sequence"/>
</dbReference>
<accession>A0A3P7NW86</accession>